<comment type="caution">
    <text evidence="10">The sequence shown here is derived from an EMBL/GenBank/DDBJ whole genome shotgun (WGS) entry which is preliminary data.</text>
</comment>
<keyword evidence="4" id="KW-0479">Metal-binding</keyword>
<evidence type="ECO:0000313" key="10">
    <source>
        <dbReference type="EMBL" id="MET3652380.1"/>
    </source>
</evidence>
<feature type="compositionally biased region" description="Polar residues" evidence="7">
    <location>
        <begin position="65"/>
        <end position="100"/>
    </location>
</feature>
<feature type="domain" description="PilY1 beta-propeller" evidence="9">
    <location>
        <begin position="955"/>
        <end position="1310"/>
    </location>
</feature>
<evidence type="ECO:0000259" key="9">
    <source>
        <dbReference type="Pfam" id="PF05567"/>
    </source>
</evidence>
<evidence type="ECO:0000256" key="8">
    <source>
        <dbReference type="SAM" id="SignalP"/>
    </source>
</evidence>
<dbReference type="InterPro" id="IPR011047">
    <property type="entry name" value="Quinoprotein_ADH-like_sf"/>
</dbReference>
<comment type="subcellular location">
    <subcellularLocation>
        <location evidence="1">Fimbrium</location>
    </subcellularLocation>
</comment>
<dbReference type="EMBL" id="JBEPMU010000003">
    <property type="protein sequence ID" value="MET3652380.1"/>
    <property type="molecule type" value="Genomic_DNA"/>
</dbReference>
<evidence type="ECO:0000256" key="1">
    <source>
        <dbReference type="ARBA" id="ARBA00004561"/>
    </source>
</evidence>
<feature type="chain" id="PRO_5046003760" evidence="8">
    <location>
        <begin position="36"/>
        <end position="1475"/>
    </location>
</feature>
<evidence type="ECO:0000256" key="5">
    <source>
        <dbReference type="ARBA" id="ARBA00022837"/>
    </source>
</evidence>
<keyword evidence="6" id="KW-0281">Fimbrium</keyword>
<organism evidence="10 11">
    <name type="scientific">Dyella japonica</name>
    <dbReference type="NCBI Taxonomy" id="231455"/>
    <lineage>
        <taxon>Bacteria</taxon>
        <taxon>Pseudomonadati</taxon>
        <taxon>Pseudomonadota</taxon>
        <taxon>Gammaproteobacteria</taxon>
        <taxon>Lysobacterales</taxon>
        <taxon>Rhodanobacteraceae</taxon>
        <taxon>Dyella</taxon>
    </lineage>
</organism>
<evidence type="ECO:0000256" key="6">
    <source>
        <dbReference type="ARBA" id="ARBA00023263"/>
    </source>
</evidence>
<proteinExistence type="inferred from homology"/>
<evidence type="ECO:0000256" key="2">
    <source>
        <dbReference type="ARBA" id="ARBA00008387"/>
    </source>
</evidence>
<protein>
    <submittedName>
        <fullName evidence="10">Type IV pilus assembly protein PilY1</fullName>
    </submittedName>
</protein>
<evidence type="ECO:0000256" key="7">
    <source>
        <dbReference type="SAM" id="MobiDB-lite"/>
    </source>
</evidence>
<accession>A0ABV2JU60</accession>
<keyword evidence="8" id="KW-0732">Signal</keyword>
<dbReference type="InterPro" id="IPR008707">
    <property type="entry name" value="B-propeller_PilY1"/>
</dbReference>
<sequence>MLTRIPSQRLRFGLTAVLLTLLSGFAAPFTPTVEAATTNGSVELSPTPPDQTQAVGPNIVMTFDDSGSMQSNRLNDAPPFSTNNNGSLKAPPSGSSNKSYDWSAGPWRCAGLIDADSTDSTSKTLRALTMNGVYYNPNITYNPPIDAAGNTFANADVKLLAVLVDGIAVNRPLNPATGNSTGAYNNNPDLDLPSTGAATNMMGTLAGALTYGNAFGTTSQCPSSGTYNLTCTQFNSNSSKKNGTTTYSYFTWQDSNGNTLAGTTCPNGVTCATQSSTKTASSTFATWTYYADNRWMCGTGSAAGGGGGDMYAASSPMDGATHTLSDGTSSTYPNGTPYYYRLKKGVTVTLNQYGTPATPTDLDTLYTPSNWEAVPVPSSQYQNFANWYAYYRTRNQMARTSLSRVFGSLGGKTESGGYGSNIRVAWQNLNSGTYKLPTGSVISELLDDKSCSGVAASDSSKSPSSVQVTTSNTAQPTCYRSAFYNWLFQVPASGGTPTRSAVARAGKFFTGASGKDLTDPYWQPAYIDPVSGSAIGSSHELYCRQNFHMLVTDGLWNGGKDGPTATSLTLPPSAGTLALPDNVAFPGTGSAGVTSIYARVDDTADTGTDSNNNSYNYASLSDVAFHYWVTNLRPDLYKPANNQIVPPYLPDQTTGVVNTNNTTGSVVTSTNINSEIYFNPKNDPATWPHMSEYLVGLGVNGQLSFSNDTDCTASTPTSSSDACALRKGITNSSTSIGWPVPNGSGSGIAANVDDTWHAALAGRGQYFNAGNPAALITQITNILTNISARAAQPVVSAVNATVLSLGSVTYNTGYSSVDWTGVLQAVTLNSDGSIGAQLWDAGDILTNKTAAVNRQIFTVMQNSGGTMTAIPFESNAGFDTAEQNALNLPASADSTNDTLQTRVSYLRGDRTEETANVMRTRSSLLGAIINAQPVYVSYPASGYNNNWPAGSNEVLSGAETYDDYVSTQAFRAGTLYVAANDGMLHAFDASLTCSAKDSNNNCISLGTTQAATAGQERWAYVPRAVYGNLGNLTSKNSFKFAPTVDATPITRDVFFSDQKWHTILVGGLRLGGRGVYALDITNPTGVSETKPNVLWEFDADTTAFDASHLGFTYGQPNIGRLANGEWVVLVPGGYFPDCSKSDAPPNCTSITFPTDTSYTSLFILDAQTGALVKELKTPTNITGVTSFGLTSPVLGDYNNDQIDDVAYAGDLAGNLWRYDLTDTSPDNWKVSLAYQPPTQGTQPITVMPRLFPDPATNRFMVVFGTGKYLGANDNTSTTIQSVYGIRDLVSSGATVTVTQDKLLKQTLSETTINDSTNANNGATLRSITSNKISNSYEGWYFNLNTLDSSGKQTDVGERVVVTPAALFNTNTVVISTLMPGNTDPCNPSVVGSIMLIDATSGGAGSGLSSLGGVPYVGARVNNVRTSGTMPVTTTVGGGKTLFPGVTLTGTGGGTGQTLTGDAPIWRRRSWSEIHP</sequence>
<dbReference type="RefSeq" id="WP_354013797.1">
    <property type="nucleotide sequence ID" value="NZ_JBEPMU010000003.1"/>
</dbReference>
<evidence type="ECO:0000256" key="4">
    <source>
        <dbReference type="ARBA" id="ARBA00022723"/>
    </source>
</evidence>
<gene>
    <name evidence="10" type="ORF">ABIC75_002112</name>
</gene>
<evidence type="ECO:0000313" key="11">
    <source>
        <dbReference type="Proteomes" id="UP001549184"/>
    </source>
</evidence>
<keyword evidence="5" id="KW-0106">Calcium</keyword>
<dbReference type="SUPFAM" id="SSF50998">
    <property type="entry name" value="Quinoprotein alcohol dehydrogenase-like"/>
    <property type="match status" value="1"/>
</dbReference>
<keyword evidence="11" id="KW-1185">Reference proteome</keyword>
<reference evidence="10 11" key="1">
    <citation type="submission" date="2024-06" db="EMBL/GenBank/DDBJ databases">
        <title>Sorghum-associated microbial communities from plants grown in Nebraska, USA.</title>
        <authorList>
            <person name="Schachtman D."/>
        </authorList>
    </citation>
    <scope>NUCLEOTIDE SEQUENCE [LARGE SCALE GENOMIC DNA]</scope>
    <source>
        <strain evidence="10 11">1073</strain>
    </source>
</reference>
<feature type="signal peptide" evidence="8">
    <location>
        <begin position="1"/>
        <end position="35"/>
    </location>
</feature>
<keyword evidence="3" id="KW-1029">Fimbrium biogenesis</keyword>
<dbReference type="Proteomes" id="UP001549184">
    <property type="component" value="Unassembled WGS sequence"/>
</dbReference>
<evidence type="ECO:0000256" key="3">
    <source>
        <dbReference type="ARBA" id="ARBA00022558"/>
    </source>
</evidence>
<dbReference type="Pfam" id="PF05567">
    <property type="entry name" value="T4P_PilY1"/>
    <property type="match status" value="1"/>
</dbReference>
<comment type="similarity">
    <text evidence="2">Belongs to the PilY1 family.</text>
</comment>
<feature type="region of interest" description="Disordered" evidence="7">
    <location>
        <begin position="61"/>
        <end position="100"/>
    </location>
</feature>
<name>A0ABV2JU60_9GAMM</name>